<name>A0ABM4CS30_HYDVU</name>
<dbReference type="PANTHER" id="PTHR46880">
    <property type="entry name" value="RAS-ASSOCIATING DOMAIN-CONTAINING PROTEIN"/>
    <property type="match status" value="1"/>
</dbReference>
<protein>
    <submittedName>
        <fullName evidence="2">Zinc finger protein 862-like</fullName>
    </submittedName>
</protein>
<accession>A0ABM4CS30</accession>
<keyword evidence="1" id="KW-1185">Reference proteome</keyword>
<dbReference type="Proteomes" id="UP001652625">
    <property type="component" value="Chromosome 10"/>
</dbReference>
<sequence length="331" mass="37505">MQNSYRNLIKIAYEMACHPTMPHAHFSVLVRCAKITGASLIKRNENGHTCREMIKCCADSVREKCFENLQRCNFFSILSDGSQTRKTGKEKELVLVRTDNNGVPIYMVTELLDMSLFGGSNSNSVAIGINSIFESDKSLFKLSTEDYTNKVVCATADGASVNFGIHKGVLSQLQQNRPWLIKIHCINHRIELAVKDAFKEIPDFIKIDDFYIANYYLLRNSGKLKAEVEAASKCLGLTHYNLPKITGTRFVGHRRRGVLNLLETWPAFIMAYQNYVSEQTNTKAVAKHKVIDPIYWIIEDLESGVQEINDICNHFEVPLKNTGFSKTCHIK</sequence>
<dbReference type="GeneID" id="136086333"/>
<dbReference type="RefSeq" id="XP_065664700.1">
    <property type="nucleotide sequence ID" value="XM_065808628.1"/>
</dbReference>
<organism evidence="1 2">
    <name type="scientific">Hydra vulgaris</name>
    <name type="common">Hydra</name>
    <name type="synonym">Hydra attenuata</name>
    <dbReference type="NCBI Taxonomy" id="6087"/>
    <lineage>
        <taxon>Eukaryota</taxon>
        <taxon>Metazoa</taxon>
        <taxon>Cnidaria</taxon>
        <taxon>Hydrozoa</taxon>
        <taxon>Hydroidolina</taxon>
        <taxon>Anthoathecata</taxon>
        <taxon>Aplanulata</taxon>
        <taxon>Hydridae</taxon>
        <taxon>Hydra</taxon>
    </lineage>
</organism>
<proteinExistence type="predicted"/>
<evidence type="ECO:0000313" key="2">
    <source>
        <dbReference type="RefSeq" id="XP_065664700.1"/>
    </source>
</evidence>
<dbReference type="PANTHER" id="PTHR46880:SF5">
    <property type="entry name" value="DUF4371 DOMAIN-CONTAINING PROTEIN"/>
    <property type="match status" value="1"/>
</dbReference>
<evidence type="ECO:0000313" key="1">
    <source>
        <dbReference type="Proteomes" id="UP001652625"/>
    </source>
</evidence>
<gene>
    <name evidence="2" type="primary">LOC136086333</name>
</gene>
<reference evidence="2" key="1">
    <citation type="submission" date="2025-08" db="UniProtKB">
        <authorList>
            <consortium name="RefSeq"/>
        </authorList>
    </citation>
    <scope>IDENTIFICATION</scope>
</reference>